<dbReference type="InterPro" id="IPR002397">
    <property type="entry name" value="Cyt_P450_B"/>
</dbReference>
<dbReference type="Pfam" id="PF00067">
    <property type="entry name" value="p450"/>
    <property type="match status" value="1"/>
</dbReference>
<name>A0A3M2M601_9ACTN</name>
<dbReference type="GO" id="GO:0016705">
    <property type="term" value="F:oxidoreductase activity, acting on paired donors, with incorporation or reduction of molecular oxygen"/>
    <property type="evidence" value="ECO:0007669"/>
    <property type="project" value="InterPro"/>
</dbReference>
<gene>
    <name evidence="7" type="ORF">EBO15_11585</name>
</gene>
<keyword evidence="2" id="KW-0349">Heme</keyword>
<dbReference type="InterPro" id="IPR001128">
    <property type="entry name" value="Cyt_P450"/>
</dbReference>
<evidence type="ECO:0000256" key="4">
    <source>
        <dbReference type="ARBA" id="ARBA00023002"/>
    </source>
</evidence>
<keyword evidence="3" id="KW-0479">Metal-binding</keyword>
<reference evidence="7 8" key="1">
    <citation type="submission" date="2018-10" db="EMBL/GenBank/DDBJ databases">
        <title>Isolation from soil.</title>
        <authorList>
            <person name="Hu J."/>
        </authorList>
    </citation>
    <scope>NUCLEOTIDE SEQUENCE [LARGE SCALE GENOMIC DNA]</scope>
    <source>
        <strain evidence="7 8">NEAU-Ht49</strain>
    </source>
</reference>
<evidence type="ECO:0000256" key="1">
    <source>
        <dbReference type="ARBA" id="ARBA00010617"/>
    </source>
</evidence>
<dbReference type="AlphaFoldDB" id="A0A3M2M601"/>
<keyword evidence="5" id="KW-0408">Iron</keyword>
<dbReference type="OrthoDB" id="4133219at2"/>
<keyword evidence="8" id="KW-1185">Reference proteome</keyword>
<protein>
    <submittedName>
        <fullName evidence="7">Cytochrome P450</fullName>
    </submittedName>
</protein>
<dbReference type="GO" id="GO:0004497">
    <property type="term" value="F:monooxygenase activity"/>
    <property type="evidence" value="ECO:0007669"/>
    <property type="project" value="UniProtKB-KW"/>
</dbReference>
<dbReference type="PRINTS" id="PR00359">
    <property type="entry name" value="BP450"/>
</dbReference>
<dbReference type="GO" id="GO:0005506">
    <property type="term" value="F:iron ion binding"/>
    <property type="evidence" value="ECO:0007669"/>
    <property type="project" value="InterPro"/>
</dbReference>
<dbReference type="CDD" id="cd11030">
    <property type="entry name" value="CYP105-like"/>
    <property type="match status" value="1"/>
</dbReference>
<evidence type="ECO:0000256" key="5">
    <source>
        <dbReference type="ARBA" id="ARBA00023004"/>
    </source>
</evidence>
<dbReference type="EMBL" id="RFFG01000016">
    <property type="protein sequence ID" value="RMI44909.1"/>
    <property type="molecule type" value="Genomic_DNA"/>
</dbReference>
<dbReference type="Gene3D" id="1.10.630.10">
    <property type="entry name" value="Cytochrome P450"/>
    <property type="match status" value="1"/>
</dbReference>
<dbReference type="PANTHER" id="PTHR46696:SF6">
    <property type="entry name" value="P450, PUTATIVE (EUROFUNG)-RELATED"/>
    <property type="match status" value="1"/>
</dbReference>
<sequence length="414" mass="45898">MTGHTAGEDHAAAALGTLPLPYRRDEACPFDPDPRLRRLQDEEPISRVRINSGDIWLVTRFADGRRVLGDRRFSSQLTPLGIVLPEARDASLAAELQNQQPGTFIECDPPEHTRLRAMVAGEFSPSRMRRLSPRVEAIVDRLLSDMEAAGPPVDLISAFALPFPSTVIRELLGVPDGHGFDFAALTKVMTDVMTPVEDLIPTRDALRAGMRALVKANRNAPGDNALGRIIRAHGPDVTDEELVGIGNLLLVAGHETTANMLGIGTLALLRHPEQLRRLREDPWIVDRAVDELVRYVSIPNHGEIRTALQDVRVGGTLIRRGEQVLVALPIANRDPARFRDPDTLDLTRTPQAHLAYGYGLHYCVGVPLARMEMRIAFPALLRRFPTLRLAVPFDDIAYRRSNVTYGVHQLPVTW</sequence>
<dbReference type="InterPro" id="IPR036396">
    <property type="entry name" value="Cyt_P450_sf"/>
</dbReference>
<dbReference type="FunFam" id="1.10.630.10:FF:000018">
    <property type="entry name" value="Cytochrome P450 monooxygenase"/>
    <property type="match status" value="1"/>
</dbReference>
<organism evidence="7 8">
    <name type="scientific">Actinomadura harenae</name>
    <dbReference type="NCBI Taxonomy" id="2483351"/>
    <lineage>
        <taxon>Bacteria</taxon>
        <taxon>Bacillati</taxon>
        <taxon>Actinomycetota</taxon>
        <taxon>Actinomycetes</taxon>
        <taxon>Streptosporangiales</taxon>
        <taxon>Thermomonosporaceae</taxon>
        <taxon>Actinomadura</taxon>
    </lineage>
</organism>
<keyword evidence="4" id="KW-0560">Oxidoreductase</keyword>
<comment type="caution">
    <text evidence="7">The sequence shown here is derived from an EMBL/GenBank/DDBJ whole genome shotgun (WGS) entry which is preliminary data.</text>
</comment>
<dbReference type="RefSeq" id="WP_122194346.1">
    <property type="nucleotide sequence ID" value="NZ_JBHSKC010000032.1"/>
</dbReference>
<evidence type="ECO:0000256" key="3">
    <source>
        <dbReference type="ARBA" id="ARBA00022723"/>
    </source>
</evidence>
<evidence type="ECO:0000313" key="8">
    <source>
        <dbReference type="Proteomes" id="UP000282674"/>
    </source>
</evidence>
<comment type="similarity">
    <text evidence="1">Belongs to the cytochrome P450 family.</text>
</comment>
<dbReference type="PRINTS" id="PR00385">
    <property type="entry name" value="P450"/>
</dbReference>
<evidence type="ECO:0000256" key="2">
    <source>
        <dbReference type="ARBA" id="ARBA00022617"/>
    </source>
</evidence>
<accession>A0A3M2M601</accession>
<proteinExistence type="inferred from homology"/>
<keyword evidence="6" id="KW-0503">Monooxygenase</keyword>
<dbReference type="PANTHER" id="PTHR46696">
    <property type="entry name" value="P450, PUTATIVE (EUROFUNG)-RELATED"/>
    <property type="match status" value="1"/>
</dbReference>
<evidence type="ECO:0000256" key="6">
    <source>
        <dbReference type="ARBA" id="ARBA00023033"/>
    </source>
</evidence>
<dbReference type="Proteomes" id="UP000282674">
    <property type="component" value="Unassembled WGS sequence"/>
</dbReference>
<evidence type="ECO:0000313" key="7">
    <source>
        <dbReference type="EMBL" id="RMI44909.1"/>
    </source>
</evidence>
<dbReference type="GO" id="GO:0020037">
    <property type="term" value="F:heme binding"/>
    <property type="evidence" value="ECO:0007669"/>
    <property type="project" value="InterPro"/>
</dbReference>
<dbReference type="SUPFAM" id="SSF48264">
    <property type="entry name" value="Cytochrome P450"/>
    <property type="match status" value="1"/>
</dbReference>